<dbReference type="OrthoDB" id="5208349at2759"/>
<dbReference type="GO" id="GO:0003677">
    <property type="term" value="F:DNA binding"/>
    <property type="evidence" value="ECO:0007669"/>
    <property type="project" value="InterPro"/>
</dbReference>
<reference evidence="2 3" key="1">
    <citation type="submission" date="2015-09" db="EMBL/GenBank/DDBJ databases">
        <title>Draft genome of a European isolate of the apple canker pathogen Neonectria ditissima.</title>
        <authorList>
            <person name="Gomez-Cortecero A."/>
            <person name="Harrison R.J."/>
            <person name="Armitage A.D."/>
        </authorList>
    </citation>
    <scope>NUCLEOTIDE SEQUENCE [LARGE SCALE GENOMIC DNA]</scope>
    <source>
        <strain evidence="2 3">R09/05</strain>
    </source>
</reference>
<comment type="caution">
    <text evidence="2">The sequence shown here is derived from an EMBL/GenBank/DDBJ whole genome shotgun (WGS) entry which is preliminary data.</text>
</comment>
<evidence type="ECO:0000313" key="2">
    <source>
        <dbReference type="EMBL" id="KPM35095.1"/>
    </source>
</evidence>
<dbReference type="EMBL" id="LKCW01000275">
    <property type="protein sequence ID" value="KPM35095.1"/>
    <property type="molecule type" value="Genomic_DNA"/>
</dbReference>
<sequence>MESAILPSVAQALSPRTCAERARRKGYTRRRTAIKKLHELESICGHEVWTLMKKDNKVYIYHSANRSPEPPLRTDILETYPLPVIYTSGNADGDEPGMRSPVGKEGSPDSG</sequence>
<organism evidence="2 3">
    <name type="scientific">Neonectria ditissima</name>
    <dbReference type="NCBI Taxonomy" id="78410"/>
    <lineage>
        <taxon>Eukaryota</taxon>
        <taxon>Fungi</taxon>
        <taxon>Dikarya</taxon>
        <taxon>Ascomycota</taxon>
        <taxon>Pezizomycotina</taxon>
        <taxon>Sordariomycetes</taxon>
        <taxon>Hypocreomycetidae</taxon>
        <taxon>Hypocreales</taxon>
        <taxon>Nectriaceae</taxon>
        <taxon>Neonectria</taxon>
    </lineage>
</organism>
<keyword evidence="3" id="KW-1185">Reference proteome</keyword>
<name>A0A0P7AMB6_9HYPO</name>
<evidence type="ECO:0000256" key="1">
    <source>
        <dbReference type="SAM" id="MobiDB-lite"/>
    </source>
</evidence>
<dbReference type="GO" id="GO:0046983">
    <property type="term" value="F:protein dimerization activity"/>
    <property type="evidence" value="ECO:0007669"/>
    <property type="project" value="InterPro"/>
</dbReference>
<dbReference type="InterPro" id="IPR036879">
    <property type="entry name" value="TF_MADSbox_sf"/>
</dbReference>
<feature type="region of interest" description="Disordered" evidence="1">
    <location>
        <begin position="87"/>
        <end position="111"/>
    </location>
</feature>
<dbReference type="AlphaFoldDB" id="A0A0P7AMB6"/>
<dbReference type="Proteomes" id="UP000050424">
    <property type="component" value="Unassembled WGS sequence"/>
</dbReference>
<dbReference type="SUPFAM" id="SSF55455">
    <property type="entry name" value="SRF-like"/>
    <property type="match status" value="1"/>
</dbReference>
<evidence type="ECO:0000313" key="3">
    <source>
        <dbReference type="Proteomes" id="UP000050424"/>
    </source>
</evidence>
<evidence type="ECO:0008006" key="4">
    <source>
        <dbReference type="Google" id="ProtNLM"/>
    </source>
</evidence>
<protein>
    <recommendedName>
        <fullName evidence="4">MADS-box domain-containing protein</fullName>
    </recommendedName>
</protein>
<proteinExistence type="predicted"/>
<accession>A0A0P7AMB6</accession>
<gene>
    <name evidence="2" type="ORF">AK830_g11475</name>
</gene>
<dbReference type="GO" id="GO:0045944">
    <property type="term" value="P:positive regulation of transcription by RNA polymerase II"/>
    <property type="evidence" value="ECO:0007669"/>
    <property type="project" value="UniProtKB-ARBA"/>
</dbReference>